<accession>A0A5A7S642</accession>
<evidence type="ECO:0000313" key="1">
    <source>
        <dbReference type="EMBL" id="KAA0021628.1"/>
    </source>
</evidence>
<dbReference type="RefSeq" id="WP_149431495.1">
    <property type="nucleotide sequence ID" value="NZ_VLNY01000008.1"/>
</dbReference>
<comment type="caution">
    <text evidence="1">The sequence shown here is derived from an EMBL/GenBank/DDBJ whole genome shotgun (WGS) entry which is preliminary data.</text>
</comment>
<sequence>MWRCGLGLLTLYRRACKHSDDTIDELAFDTPGTVPHWPAERRTTTLGVLLIRMVDETARHAGHADICRELIDGEGQADKDEMWDAEHWRDYVDRIQPAAQAFRN</sequence>
<reference evidence="1 2" key="1">
    <citation type="submission" date="2019-07" db="EMBL/GenBank/DDBJ databases">
        <title>Rhodococcus cavernicolus sp. nov., isolated from a cave.</title>
        <authorList>
            <person name="Lee S.D."/>
        </authorList>
    </citation>
    <scope>NUCLEOTIDE SEQUENCE [LARGE SCALE GENOMIC DNA]</scope>
    <source>
        <strain evidence="1 2">C1-24</strain>
    </source>
</reference>
<organism evidence="1 2">
    <name type="scientific">Antrihabitans cavernicola</name>
    <dbReference type="NCBI Taxonomy" id="2495913"/>
    <lineage>
        <taxon>Bacteria</taxon>
        <taxon>Bacillati</taxon>
        <taxon>Actinomycetota</taxon>
        <taxon>Actinomycetes</taxon>
        <taxon>Mycobacteriales</taxon>
        <taxon>Nocardiaceae</taxon>
        <taxon>Antrihabitans</taxon>
    </lineage>
</organism>
<dbReference type="OrthoDB" id="4548523at2"/>
<dbReference type="Proteomes" id="UP000322244">
    <property type="component" value="Unassembled WGS sequence"/>
</dbReference>
<keyword evidence="2" id="KW-1185">Reference proteome</keyword>
<dbReference type="InterPro" id="IPR007061">
    <property type="entry name" value="MST-like"/>
</dbReference>
<name>A0A5A7S642_9NOCA</name>
<dbReference type="InterPro" id="IPR034660">
    <property type="entry name" value="DinB/YfiT-like"/>
</dbReference>
<dbReference type="SUPFAM" id="SSF109854">
    <property type="entry name" value="DinB/YfiT-like putative metalloenzymes"/>
    <property type="match status" value="1"/>
</dbReference>
<dbReference type="Gene3D" id="1.20.120.450">
    <property type="entry name" value="dinb family like domain"/>
    <property type="match status" value="1"/>
</dbReference>
<dbReference type="Pfam" id="PF04978">
    <property type="entry name" value="MST"/>
    <property type="match status" value="1"/>
</dbReference>
<dbReference type="AlphaFoldDB" id="A0A5A7S642"/>
<protein>
    <submittedName>
        <fullName evidence="1">DUF664 domain-containing protein</fullName>
    </submittedName>
</protein>
<proteinExistence type="predicted"/>
<dbReference type="EMBL" id="VLNY01000008">
    <property type="protein sequence ID" value="KAA0021628.1"/>
    <property type="molecule type" value="Genomic_DNA"/>
</dbReference>
<evidence type="ECO:0000313" key="2">
    <source>
        <dbReference type="Proteomes" id="UP000322244"/>
    </source>
</evidence>
<gene>
    <name evidence="1" type="ORF">FOY51_17185</name>
</gene>